<dbReference type="EMBL" id="CM046104">
    <property type="protein sequence ID" value="KAI8424446.1"/>
    <property type="molecule type" value="Genomic_DNA"/>
</dbReference>
<reference evidence="1 2" key="1">
    <citation type="journal article" date="2022" name="Genome Biol. Evol.">
        <title>The Spruce Budworm Genome: Reconstructing the Evolutionary History of Antifreeze Proteins.</title>
        <authorList>
            <person name="Beliveau C."/>
            <person name="Gagne P."/>
            <person name="Picq S."/>
            <person name="Vernygora O."/>
            <person name="Keeling C.I."/>
            <person name="Pinkney K."/>
            <person name="Doucet D."/>
            <person name="Wen F."/>
            <person name="Johnston J.S."/>
            <person name="Maaroufi H."/>
            <person name="Boyle B."/>
            <person name="Laroche J."/>
            <person name="Dewar K."/>
            <person name="Juretic N."/>
            <person name="Blackburn G."/>
            <person name="Nisole A."/>
            <person name="Brunet B."/>
            <person name="Brandao M."/>
            <person name="Lumley L."/>
            <person name="Duan J."/>
            <person name="Quan G."/>
            <person name="Lucarotti C.J."/>
            <person name="Roe A.D."/>
            <person name="Sperling F.A.H."/>
            <person name="Levesque R.C."/>
            <person name="Cusson M."/>
        </authorList>
    </citation>
    <scope>NUCLEOTIDE SEQUENCE [LARGE SCALE GENOMIC DNA]</scope>
    <source>
        <strain evidence="1">Glfc:IPQL:Cfum</strain>
    </source>
</reference>
<evidence type="ECO:0000313" key="1">
    <source>
        <dbReference type="EMBL" id="KAI8424446.1"/>
    </source>
</evidence>
<keyword evidence="2" id="KW-1185">Reference proteome</keyword>
<evidence type="ECO:0000313" key="2">
    <source>
        <dbReference type="Proteomes" id="UP001064048"/>
    </source>
</evidence>
<gene>
    <name evidence="1" type="ORF">MSG28_002934</name>
</gene>
<dbReference type="Proteomes" id="UP001064048">
    <property type="component" value="Chromosome 4"/>
</dbReference>
<accession>A0ACC0JJY2</accession>
<comment type="caution">
    <text evidence="1">The sequence shown here is derived from an EMBL/GenBank/DDBJ whole genome shotgun (WGS) entry which is preliminary data.</text>
</comment>
<organism evidence="1 2">
    <name type="scientific">Choristoneura fumiferana</name>
    <name type="common">Spruce budworm moth</name>
    <name type="synonym">Archips fumiferana</name>
    <dbReference type="NCBI Taxonomy" id="7141"/>
    <lineage>
        <taxon>Eukaryota</taxon>
        <taxon>Metazoa</taxon>
        <taxon>Ecdysozoa</taxon>
        <taxon>Arthropoda</taxon>
        <taxon>Hexapoda</taxon>
        <taxon>Insecta</taxon>
        <taxon>Pterygota</taxon>
        <taxon>Neoptera</taxon>
        <taxon>Endopterygota</taxon>
        <taxon>Lepidoptera</taxon>
        <taxon>Glossata</taxon>
        <taxon>Ditrysia</taxon>
        <taxon>Tortricoidea</taxon>
        <taxon>Tortricidae</taxon>
        <taxon>Tortricinae</taxon>
        <taxon>Choristoneura</taxon>
    </lineage>
</organism>
<name>A0ACC0JJY2_CHOFU</name>
<protein>
    <submittedName>
        <fullName evidence="1">Uncharacterized protein</fullName>
    </submittedName>
</protein>
<sequence length="399" mass="46688">MSKIIDDDINFDKVFWISRKAMRLNRSHPYIARDKAWCIQFISILILSVVCISLLLYSIRFDIQNERFADASKNVIMAIVAVTITYKYGILLHFQESIISLMRIVNEDYELAKEFTDEEQRIVLHFAMRGDKVGKFWVISAVTTGAIFPIKAFILMGKSYFVGDFKLIAMFELKYPWILEEYKYVPVFFVMCFLLTLFFDVYSTSMYIGFDPLVPIFMLHLCGQINILKIRLSKLFSDPSDSDELVREKLRTIILKLQDIYSFIEVIKTNFTMLYEFNMKTTTFLLPLTAFQVTESLRNGEVNLEFIGFFTGVILHFFMPCYYSDLLMETGDDFRMALYSCGWETHSDLRVRRTVLFMMTRATKPLVISTVFYAICLDTFAKMCREAYSIFNLMNAAWA</sequence>
<proteinExistence type="predicted"/>